<organism evidence="5 6">
    <name type="scientific">Halalkalibacter kiskunsagensis</name>
    <dbReference type="NCBI Taxonomy" id="1548599"/>
    <lineage>
        <taxon>Bacteria</taxon>
        <taxon>Bacillati</taxon>
        <taxon>Bacillota</taxon>
        <taxon>Bacilli</taxon>
        <taxon>Bacillales</taxon>
        <taxon>Bacillaceae</taxon>
        <taxon>Halalkalibacter</taxon>
    </lineage>
</organism>
<gene>
    <name evidence="5" type="ORF">ACFFHM_23205</name>
</gene>
<keyword evidence="6" id="KW-1185">Reference proteome</keyword>
<proteinExistence type="predicted"/>
<evidence type="ECO:0000256" key="3">
    <source>
        <dbReference type="ARBA" id="ARBA00023163"/>
    </source>
</evidence>
<keyword evidence="2" id="KW-0238">DNA-binding</keyword>
<name>A0ABV6KJU9_9BACI</name>
<accession>A0ABV6KJU9</accession>
<dbReference type="InterPro" id="IPR018062">
    <property type="entry name" value="HTH_AraC-typ_CS"/>
</dbReference>
<comment type="caution">
    <text evidence="5">The sequence shown here is derived from an EMBL/GenBank/DDBJ whole genome shotgun (WGS) entry which is preliminary data.</text>
</comment>
<dbReference type="InterPro" id="IPR011051">
    <property type="entry name" value="RmlC_Cupin_sf"/>
</dbReference>
<dbReference type="PANTHER" id="PTHR43280:SF28">
    <property type="entry name" value="HTH-TYPE TRANSCRIPTIONAL ACTIVATOR RHAS"/>
    <property type="match status" value="1"/>
</dbReference>
<dbReference type="InterPro" id="IPR009057">
    <property type="entry name" value="Homeodomain-like_sf"/>
</dbReference>
<dbReference type="EMBL" id="JBHLUX010000093">
    <property type="protein sequence ID" value="MFC0473330.1"/>
    <property type="molecule type" value="Genomic_DNA"/>
</dbReference>
<dbReference type="PROSITE" id="PS01124">
    <property type="entry name" value="HTH_ARAC_FAMILY_2"/>
    <property type="match status" value="1"/>
</dbReference>
<sequence>MNSSLYNEDLLKYHYHPSVVFYYFKQWNQYQMDFHSHPAVEIMYVISGECIVEFEEGIVVMKKGQFIIIDSNVFHRLIVDKQCRMLNIEFSFVKKVGVFPSIKELALENKSLTCLLHLKKKYILIHDPSEVYQTLKSLVLELDNSKKDNKLLINLLISELLIRIGTMVLEAEGTNKQMNISIKKAIEYIHHHYDCDIQVGDVAANVHLHPSYLQRLFKAQMGCSIMEYVAIHRISKAKALLVQTDMPITDVSSYIGMNSAQYFSTLFKKYTQMTPLEFRSRRE</sequence>
<evidence type="ECO:0000313" key="5">
    <source>
        <dbReference type="EMBL" id="MFC0473330.1"/>
    </source>
</evidence>
<dbReference type="InterPro" id="IPR014710">
    <property type="entry name" value="RmlC-like_jellyroll"/>
</dbReference>
<evidence type="ECO:0000259" key="4">
    <source>
        <dbReference type="PROSITE" id="PS01124"/>
    </source>
</evidence>
<feature type="domain" description="HTH araC/xylS-type" evidence="4">
    <location>
        <begin position="183"/>
        <end position="281"/>
    </location>
</feature>
<dbReference type="SMART" id="SM00342">
    <property type="entry name" value="HTH_ARAC"/>
    <property type="match status" value="1"/>
</dbReference>
<protein>
    <submittedName>
        <fullName evidence="5">AraC family transcriptional regulator</fullName>
    </submittedName>
</protein>
<dbReference type="PROSITE" id="PS00041">
    <property type="entry name" value="HTH_ARAC_FAMILY_1"/>
    <property type="match status" value="1"/>
</dbReference>
<dbReference type="RefSeq" id="WP_335959867.1">
    <property type="nucleotide sequence ID" value="NZ_JAXBLX010000007.1"/>
</dbReference>
<evidence type="ECO:0000256" key="1">
    <source>
        <dbReference type="ARBA" id="ARBA00023015"/>
    </source>
</evidence>
<evidence type="ECO:0000256" key="2">
    <source>
        <dbReference type="ARBA" id="ARBA00023125"/>
    </source>
</evidence>
<dbReference type="SUPFAM" id="SSF46689">
    <property type="entry name" value="Homeodomain-like"/>
    <property type="match status" value="2"/>
</dbReference>
<reference evidence="5 6" key="1">
    <citation type="submission" date="2024-09" db="EMBL/GenBank/DDBJ databases">
        <authorList>
            <person name="Sun Q."/>
            <person name="Mori K."/>
        </authorList>
    </citation>
    <scope>NUCLEOTIDE SEQUENCE [LARGE SCALE GENOMIC DNA]</scope>
    <source>
        <strain evidence="5 6">NCAIM B.02610</strain>
    </source>
</reference>
<keyword evidence="1" id="KW-0805">Transcription regulation</keyword>
<dbReference type="Gene3D" id="1.10.10.60">
    <property type="entry name" value="Homeodomain-like"/>
    <property type="match status" value="2"/>
</dbReference>
<dbReference type="Pfam" id="PF07883">
    <property type="entry name" value="Cupin_2"/>
    <property type="match status" value="1"/>
</dbReference>
<dbReference type="InterPro" id="IPR018060">
    <property type="entry name" value="HTH_AraC"/>
</dbReference>
<evidence type="ECO:0000313" key="6">
    <source>
        <dbReference type="Proteomes" id="UP001589838"/>
    </source>
</evidence>
<dbReference type="PANTHER" id="PTHR43280">
    <property type="entry name" value="ARAC-FAMILY TRANSCRIPTIONAL REGULATOR"/>
    <property type="match status" value="1"/>
</dbReference>
<dbReference type="SUPFAM" id="SSF51182">
    <property type="entry name" value="RmlC-like cupins"/>
    <property type="match status" value="1"/>
</dbReference>
<dbReference type="Proteomes" id="UP001589838">
    <property type="component" value="Unassembled WGS sequence"/>
</dbReference>
<dbReference type="Pfam" id="PF12833">
    <property type="entry name" value="HTH_18"/>
    <property type="match status" value="1"/>
</dbReference>
<dbReference type="InterPro" id="IPR013096">
    <property type="entry name" value="Cupin_2"/>
</dbReference>
<keyword evidence="3" id="KW-0804">Transcription</keyword>
<dbReference type="Gene3D" id="2.60.120.10">
    <property type="entry name" value="Jelly Rolls"/>
    <property type="match status" value="1"/>
</dbReference>